<dbReference type="PANTHER" id="PTHR24166">
    <property type="entry name" value="ROLLING PEBBLES, ISOFORM B"/>
    <property type="match status" value="1"/>
</dbReference>
<sequence>MSRKMETPSDGELHRHARLGNVGQLKRILDSGKVHVDCVNSDGISPLMWASGNGHLAAVQILLNEGARINLRKPDGVTALIFASQGGHRDAVDLLINNGAEVNAQTSEGGSALLAAAQNGHVAVVQSLLKCGAATRQTLEDGANAMFLAAQNGHVRVVKALLEATVDDCEIGRTRTDGISPFWIACQMGHGSVIEELLTRKQRDLARPDGATGLFKASHKGADGVVRLLVHDSDPRTALGILKNGESALHAAALFGHPQVVDILLKAGADSRLKNQHDNTPADLADQMKYDHIVDMLRPRRLNGRRT</sequence>
<dbReference type="PROSITE" id="PS50088">
    <property type="entry name" value="ANK_REPEAT"/>
    <property type="match status" value="5"/>
</dbReference>
<dbReference type="Pfam" id="PF00023">
    <property type="entry name" value="Ank"/>
    <property type="match status" value="2"/>
</dbReference>
<protein>
    <submittedName>
        <fullName evidence="4">Uncharacterized protein</fullName>
    </submittedName>
</protein>
<evidence type="ECO:0000256" key="3">
    <source>
        <dbReference type="PROSITE-ProRule" id="PRU00023"/>
    </source>
</evidence>
<keyword evidence="1" id="KW-0677">Repeat</keyword>
<keyword evidence="2 3" id="KW-0040">ANK repeat</keyword>
<dbReference type="AlphaFoldDB" id="A0A4U8UQU0"/>
<feature type="repeat" description="ANK" evidence="3">
    <location>
        <begin position="108"/>
        <end position="133"/>
    </location>
</feature>
<evidence type="ECO:0000256" key="2">
    <source>
        <dbReference type="ARBA" id="ARBA00023043"/>
    </source>
</evidence>
<dbReference type="Proteomes" id="UP000298663">
    <property type="component" value="Chromosome X"/>
</dbReference>
<organism evidence="4 5">
    <name type="scientific">Steinernema carpocapsae</name>
    <name type="common">Entomopathogenic nematode</name>
    <dbReference type="NCBI Taxonomy" id="34508"/>
    <lineage>
        <taxon>Eukaryota</taxon>
        <taxon>Metazoa</taxon>
        <taxon>Ecdysozoa</taxon>
        <taxon>Nematoda</taxon>
        <taxon>Chromadorea</taxon>
        <taxon>Rhabditida</taxon>
        <taxon>Tylenchina</taxon>
        <taxon>Panagrolaimomorpha</taxon>
        <taxon>Strongyloidoidea</taxon>
        <taxon>Steinernematidae</taxon>
        <taxon>Steinernema</taxon>
    </lineage>
</organism>
<dbReference type="SMART" id="SM00248">
    <property type="entry name" value="ANK"/>
    <property type="match status" value="7"/>
</dbReference>
<feature type="repeat" description="ANK" evidence="3">
    <location>
        <begin position="244"/>
        <end position="276"/>
    </location>
</feature>
<feature type="repeat" description="ANK" evidence="3">
    <location>
        <begin position="42"/>
        <end position="74"/>
    </location>
</feature>
<dbReference type="InterPro" id="IPR050889">
    <property type="entry name" value="Dendritic_Spine_Reg/Scaffold"/>
</dbReference>
<dbReference type="PANTHER" id="PTHR24166:SF47">
    <property type="entry name" value="M-PHASE PHOSPHOPROTEIN 8"/>
    <property type="match status" value="1"/>
</dbReference>
<dbReference type="STRING" id="34508.A0A4U8UQU0"/>
<dbReference type="OrthoDB" id="20872at2759"/>
<evidence type="ECO:0000313" key="4">
    <source>
        <dbReference type="EMBL" id="TMS34825.1"/>
    </source>
</evidence>
<accession>A0A4U8UQU0</accession>
<dbReference type="SUPFAM" id="SSF48403">
    <property type="entry name" value="Ankyrin repeat"/>
    <property type="match status" value="1"/>
</dbReference>
<dbReference type="Pfam" id="PF12796">
    <property type="entry name" value="Ank_2"/>
    <property type="match status" value="2"/>
</dbReference>
<dbReference type="InterPro" id="IPR036770">
    <property type="entry name" value="Ankyrin_rpt-contain_sf"/>
</dbReference>
<keyword evidence="5" id="KW-1185">Reference proteome</keyword>
<evidence type="ECO:0000256" key="1">
    <source>
        <dbReference type="ARBA" id="ARBA00022737"/>
    </source>
</evidence>
<proteinExistence type="predicted"/>
<dbReference type="Gene3D" id="1.25.40.20">
    <property type="entry name" value="Ankyrin repeat-containing domain"/>
    <property type="match status" value="2"/>
</dbReference>
<feature type="repeat" description="ANK" evidence="3">
    <location>
        <begin position="141"/>
        <end position="167"/>
    </location>
</feature>
<name>A0A4U8UQU0_STECR</name>
<reference evidence="4 5" key="1">
    <citation type="journal article" date="2015" name="Genome Biol.">
        <title>Comparative genomics of Steinernema reveals deeply conserved gene regulatory networks.</title>
        <authorList>
            <person name="Dillman A.R."/>
            <person name="Macchietto M."/>
            <person name="Porter C.F."/>
            <person name="Rogers A."/>
            <person name="Williams B."/>
            <person name="Antoshechkin I."/>
            <person name="Lee M.M."/>
            <person name="Goodwin Z."/>
            <person name="Lu X."/>
            <person name="Lewis E.E."/>
            <person name="Goodrich-Blair H."/>
            <person name="Stock S.P."/>
            <person name="Adams B.J."/>
            <person name="Sternberg P.W."/>
            <person name="Mortazavi A."/>
        </authorList>
    </citation>
    <scope>NUCLEOTIDE SEQUENCE [LARGE SCALE GENOMIC DNA]</scope>
    <source>
        <strain evidence="4 5">ALL</strain>
    </source>
</reference>
<evidence type="ECO:0000313" key="5">
    <source>
        <dbReference type="Proteomes" id="UP000298663"/>
    </source>
</evidence>
<dbReference type="InterPro" id="IPR002110">
    <property type="entry name" value="Ankyrin_rpt"/>
</dbReference>
<dbReference type="EMBL" id="CM016762">
    <property type="protein sequence ID" value="TMS34825.1"/>
    <property type="molecule type" value="Genomic_DNA"/>
</dbReference>
<comment type="caution">
    <text evidence="4">The sequence shown here is derived from an EMBL/GenBank/DDBJ whole genome shotgun (WGS) entry which is preliminary data.</text>
</comment>
<dbReference type="PROSITE" id="PS50297">
    <property type="entry name" value="ANK_REP_REGION"/>
    <property type="match status" value="5"/>
</dbReference>
<reference evidence="4 5" key="2">
    <citation type="journal article" date="2019" name="G3 (Bethesda)">
        <title>Hybrid Assembly of the Genome of the Entomopathogenic Nematode Steinernema carpocapsae Identifies the X-Chromosome.</title>
        <authorList>
            <person name="Serra L."/>
            <person name="Macchietto M."/>
            <person name="Macias-Munoz A."/>
            <person name="McGill C.J."/>
            <person name="Rodriguez I.M."/>
            <person name="Rodriguez B."/>
            <person name="Murad R."/>
            <person name="Mortazavi A."/>
        </authorList>
    </citation>
    <scope>NUCLEOTIDE SEQUENCE [LARGE SCALE GENOMIC DNA]</scope>
    <source>
        <strain evidence="4 5">ALL</strain>
    </source>
</reference>
<gene>
    <name evidence="4" type="ORF">L596_002339</name>
</gene>
<feature type="repeat" description="ANK" evidence="3">
    <location>
        <begin position="75"/>
        <end position="107"/>
    </location>
</feature>
<dbReference type="EMBL" id="AZBU02000001">
    <property type="protein sequence ID" value="TMS34825.1"/>
    <property type="molecule type" value="Genomic_DNA"/>
</dbReference>